<proteinExistence type="predicted"/>
<evidence type="ECO:0000313" key="2">
    <source>
        <dbReference type="EMBL" id="MFC3443347.1"/>
    </source>
</evidence>
<evidence type="ECO:0000256" key="1">
    <source>
        <dbReference type="SAM" id="Phobius"/>
    </source>
</evidence>
<keyword evidence="1" id="KW-1133">Transmembrane helix</keyword>
<gene>
    <name evidence="2" type="ORF">ACFOKF_19520</name>
</gene>
<reference evidence="3" key="1">
    <citation type="journal article" date="2019" name="Int. J. Syst. Evol. Microbiol.">
        <title>The Global Catalogue of Microorganisms (GCM) 10K type strain sequencing project: providing services to taxonomists for standard genome sequencing and annotation.</title>
        <authorList>
            <consortium name="The Broad Institute Genomics Platform"/>
            <consortium name="The Broad Institute Genome Sequencing Center for Infectious Disease"/>
            <person name="Wu L."/>
            <person name="Ma J."/>
        </authorList>
    </citation>
    <scope>NUCLEOTIDE SEQUENCE [LARGE SCALE GENOMIC DNA]</scope>
    <source>
        <strain evidence="3">CCM 7491</strain>
    </source>
</reference>
<comment type="caution">
    <text evidence="2">The sequence shown here is derived from an EMBL/GenBank/DDBJ whole genome shotgun (WGS) entry which is preliminary data.</text>
</comment>
<name>A0ABV7NKJ3_9SPHN</name>
<feature type="transmembrane region" description="Helical" evidence="1">
    <location>
        <begin position="12"/>
        <end position="32"/>
    </location>
</feature>
<evidence type="ECO:0000313" key="3">
    <source>
        <dbReference type="Proteomes" id="UP001595681"/>
    </source>
</evidence>
<protein>
    <submittedName>
        <fullName evidence="2">Uncharacterized protein</fullName>
    </submittedName>
</protein>
<keyword evidence="1" id="KW-0472">Membrane</keyword>
<organism evidence="2 3">
    <name type="scientific">Sphingobium rhizovicinum</name>
    <dbReference type="NCBI Taxonomy" id="432308"/>
    <lineage>
        <taxon>Bacteria</taxon>
        <taxon>Pseudomonadati</taxon>
        <taxon>Pseudomonadota</taxon>
        <taxon>Alphaproteobacteria</taxon>
        <taxon>Sphingomonadales</taxon>
        <taxon>Sphingomonadaceae</taxon>
        <taxon>Sphingobium</taxon>
    </lineage>
</organism>
<sequence>MVAAGKGQRLVLTCVISPLFILGGITILQVAANSLVATILLSLAIPAICYAYIAILGSFADKPANDPARNTMLV</sequence>
<keyword evidence="1" id="KW-0812">Transmembrane</keyword>
<accession>A0ABV7NKJ3</accession>
<dbReference type="RefSeq" id="WP_380798056.1">
    <property type="nucleotide sequence ID" value="NZ_JBHRVU010000005.1"/>
</dbReference>
<dbReference type="EMBL" id="JBHRVU010000005">
    <property type="protein sequence ID" value="MFC3443347.1"/>
    <property type="molecule type" value="Genomic_DNA"/>
</dbReference>
<feature type="transmembrane region" description="Helical" evidence="1">
    <location>
        <begin position="38"/>
        <end position="60"/>
    </location>
</feature>
<keyword evidence="3" id="KW-1185">Reference proteome</keyword>
<dbReference type="Proteomes" id="UP001595681">
    <property type="component" value="Unassembled WGS sequence"/>
</dbReference>